<feature type="compositionally biased region" description="Low complexity" evidence="1">
    <location>
        <begin position="504"/>
        <end position="524"/>
    </location>
</feature>
<protein>
    <recommendedName>
        <fullName evidence="2">Uncharacterized domain-containing protein</fullName>
    </recommendedName>
</protein>
<dbReference type="AlphaFoldDB" id="A0AAN0XZD4"/>
<accession>A0AAN0XZD4</accession>
<keyword evidence="3" id="KW-0614">Plasmid</keyword>
<dbReference type="KEGG" id="vbr:A6E01_19330"/>
<dbReference type="Gene3D" id="1.10.3210.40">
    <property type="match status" value="1"/>
</dbReference>
<proteinExistence type="predicted"/>
<geneLocation type="plasmid" evidence="3 4">
    <name>unnamed1</name>
</geneLocation>
<organism evidence="3 4">
    <name type="scientific">Vibrio breoganii</name>
    <dbReference type="NCBI Taxonomy" id="553239"/>
    <lineage>
        <taxon>Bacteria</taxon>
        <taxon>Pseudomonadati</taxon>
        <taxon>Pseudomonadota</taxon>
        <taxon>Gammaproteobacteria</taxon>
        <taxon>Vibrionales</taxon>
        <taxon>Vibrionaceae</taxon>
        <taxon>Vibrio</taxon>
    </lineage>
</organism>
<dbReference type="InterPro" id="IPR011119">
    <property type="entry name" value="Unchr_helicase_relaxase_TraI"/>
</dbReference>
<dbReference type="RefSeq" id="WP_065211130.1">
    <property type="nucleotide sequence ID" value="NZ_CP016179.1"/>
</dbReference>
<feature type="region of interest" description="Disordered" evidence="1">
    <location>
        <begin position="463"/>
        <end position="603"/>
    </location>
</feature>
<evidence type="ECO:0000313" key="3">
    <source>
        <dbReference type="EMBL" id="ANO35368.1"/>
    </source>
</evidence>
<reference evidence="3 4" key="1">
    <citation type="submission" date="2016-06" db="EMBL/GenBank/DDBJ databases">
        <title>Adaptive Radiation by Waves of Gene Transfer Leads to Fine-Scale Resource Partitioning in Marine Microbes.</title>
        <authorList>
            <person name="Hehemann J.-H."/>
            <person name="Arevalo P."/>
            <person name="Datta M.S."/>
            <person name="Yu X."/>
            <person name="Corzett C."/>
            <person name="Henschel A."/>
            <person name="Preheim S.P."/>
            <person name="Timberlake S."/>
            <person name="Alm E.J."/>
            <person name="Polz M.F."/>
        </authorList>
    </citation>
    <scope>NUCLEOTIDE SEQUENCE [LARGE SCALE GENOMIC DNA]</scope>
    <source>
        <strain evidence="3 4">FF50</strain>
        <plasmid evidence="3 4">unnamed1</plasmid>
    </source>
</reference>
<evidence type="ECO:0000313" key="4">
    <source>
        <dbReference type="Proteomes" id="UP000092018"/>
    </source>
</evidence>
<evidence type="ECO:0000256" key="1">
    <source>
        <dbReference type="SAM" id="MobiDB-lite"/>
    </source>
</evidence>
<feature type="domain" description="Uncharacterised" evidence="2">
    <location>
        <begin position="36"/>
        <end position="365"/>
    </location>
</feature>
<dbReference type="EMBL" id="CP016179">
    <property type="protein sequence ID" value="ANO35368.1"/>
    <property type="molecule type" value="Genomic_DNA"/>
</dbReference>
<dbReference type="Proteomes" id="UP000092018">
    <property type="component" value="Plasmid unnamed1"/>
</dbReference>
<sequence length="746" mass="84034">MFFKKKKSNVVAISAKQEERRVSGAGHKDELIFLDADSLLNTEYRQQLVFQIKECAGINDKLWNEFYMHVIKHLAIRFQAVPASESNHHSYKYGLLEHTLETALYAMRASMQYNYFPDKDEEKIQQLLPAFTYAVFVSAMMHDAGKAFTDVSFKVLVKDNWVNWSFMYGHIPSEKEKVAYRFQRRKEAGSNAYDKNSHELAAPSMLLDCVPHRAIKWISDSSDTLLIDMLHAISSDHGHDSAVHNSVIQGDKTSVEVFLENNDQPHMLHSTSQSQADQPLHLAYLNTFKEILANPSKYNLIINKRHSDKMSHVERAGNIVFASATQIVEIANRLLQQKGVSVPKANHTYQLLLDNNVTLKAPSGDSLWWADFYTERKQTRRDLSYLAFKAEFFPGFDYADTLTQGAHVQFSEKTLGTLNCGPLTKEIDGELHEAIYVNQPLESKPEHNQMDDSSDHGIKVSTVEKPLDLEPPKPAPSREIGTLETTEAPSKPAGLRAPTRAKTAKAQKSAKSTPPPAADTTSKTSKAKKPTSKVVTPPKEQAVDDDVDMIIPSFGPAETPKQATPSPEVSTVAPPQQSNDKDTDSDESKETAELIPLGNENVPPWLKVSQSREARKLAADKEVKSGMLGYIQQEIDDGRMSFNKKDSAIHYTKYGLFIVSPLFFTNLPKEEGKKYRALIKRSSMCYYNESRSIIKMLTKTDNEFTVAAQNNRVEGFLLNYHDLKHKGQALPTNEFMQLAPRSQQHR</sequence>
<gene>
    <name evidence="3" type="ORF">A6E01_19330</name>
</gene>
<evidence type="ECO:0000259" key="2">
    <source>
        <dbReference type="Pfam" id="PF07514"/>
    </source>
</evidence>
<feature type="compositionally biased region" description="Basic and acidic residues" evidence="1">
    <location>
        <begin position="579"/>
        <end position="592"/>
    </location>
</feature>
<feature type="compositionally biased region" description="Polar residues" evidence="1">
    <location>
        <begin position="561"/>
        <end position="578"/>
    </location>
</feature>
<name>A0AAN0XZD4_9VIBR</name>
<dbReference type="Pfam" id="PF07514">
    <property type="entry name" value="TraI_2"/>
    <property type="match status" value="1"/>
</dbReference>